<dbReference type="InterPro" id="IPR029044">
    <property type="entry name" value="Nucleotide-diphossugar_trans"/>
</dbReference>
<dbReference type="SUPFAM" id="SSF51161">
    <property type="entry name" value="Trimeric LpxA-like enzymes"/>
    <property type="match status" value="1"/>
</dbReference>
<dbReference type="Pfam" id="PF00483">
    <property type="entry name" value="NTP_transferase"/>
    <property type="match status" value="1"/>
</dbReference>
<dbReference type="PANTHER" id="PTHR43523:SF2">
    <property type="entry name" value="GLUCOSE-1-PHOSPHATE ADENYLYLTRANSFERASE"/>
    <property type="match status" value="1"/>
</dbReference>
<dbReference type="Gene3D" id="3.90.550.10">
    <property type="entry name" value="Spore Coat Polysaccharide Biosynthesis Protein SpsA, Chain A"/>
    <property type="match status" value="1"/>
</dbReference>
<dbReference type="InterPro" id="IPR005835">
    <property type="entry name" value="NTP_transferase_dom"/>
</dbReference>
<dbReference type="GO" id="GO:0016779">
    <property type="term" value="F:nucleotidyltransferase activity"/>
    <property type="evidence" value="ECO:0007669"/>
    <property type="project" value="UniProtKB-KW"/>
</dbReference>
<feature type="compositionally biased region" description="Basic and acidic residues" evidence="5">
    <location>
        <begin position="1"/>
        <end position="31"/>
    </location>
</feature>
<sequence length="432" mass="46415">MENLADRPQEREGALTGTPRDRVAVRRRLDGAADGLDPPVGPLPPRASRPYSGPYAHPRTLAIVLAGGQGSRMGALTDEQAKPALRVGGSYRLIDIALSNLANSHLSAVWVVEQYLPHSLNEHLSAGRPWDLDRTHDGLRTLTPFEGAEGEGFATGNSDTLWRQKELIAEFAPEIVLVLSADHLYTIDLLDVLDTHAAADAELTMVTTRLPQDASRHGVVRTGEGGIVEEFWYKPEDPPTDLVATEIFCFDAPALLEALKTLPERVGELQDWGDDLIPHFVGRHRTVEHRLEGYWRDIGTLASYWAAHMHLLDGDGVTLDDPDWPIFSAQPQLLPARVRDGAAVSTSLLAQGSDVAGSVTRSVISPGAVVEAGAELVECVVLDGAHVGAGARLRGCLVQDDAQVPPGARLGDDDVVTLVGVDGTVAETTARE</sequence>
<evidence type="ECO:0000256" key="5">
    <source>
        <dbReference type="SAM" id="MobiDB-lite"/>
    </source>
</evidence>
<keyword evidence="9" id="KW-1185">Reference proteome</keyword>
<dbReference type="PANTHER" id="PTHR43523">
    <property type="entry name" value="GLUCOSE-1-PHOSPHATE ADENYLYLTRANSFERASE-RELATED"/>
    <property type="match status" value="1"/>
</dbReference>
<keyword evidence="4" id="KW-0320">Glycogen biosynthesis</keyword>
<gene>
    <name evidence="8" type="ORF">BCONGLO52_04740</name>
</gene>
<dbReference type="CDD" id="cd02508">
    <property type="entry name" value="ADP_Glucose_PP"/>
    <property type="match status" value="1"/>
</dbReference>
<comment type="caution">
    <text evidence="8">The sequence shown here is derived from an EMBL/GenBank/DDBJ whole genome shotgun (WGS) entry which is preliminary data.</text>
</comment>
<proteinExistence type="inferred from homology"/>
<evidence type="ECO:0000313" key="9">
    <source>
        <dbReference type="Proteomes" id="UP001144451"/>
    </source>
</evidence>
<evidence type="ECO:0000256" key="1">
    <source>
        <dbReference type="ARBA" id="ARBA00010443"/>
    </source>
</evidence>
<evidence type="ECO:0000259" key="7">
    <source>
        <dbReference type="Pfam" id="PF24894"/>
    </source>
</evidence>
<dbReference type="EMBL" id="BSDQ01000001">
    <property type="protein sequence ID" value="GLI29633.1"/>
    <property type="molecule type" value="Genomic_DNA"/>
</dbReference>
<keyword evidence="3 8" id="KW-0548">Nucleotidyltransferase</keyword>
<dbReference type="Proteomes" id="UP001144451">
    <property type="component" value="Unassembled WGS sequence"/>
</dbReference>
<keyword evidence="2" id="KW-0808">Transferase</keyword>
<dbReference type="InterPro" id="IPR011831">
    <property type="entry name" value="ADP-Glc_PPase"/>
</dbReference>
<comment type="similarity">
    <text evidence="1">Belongs to the bacterial/plant glucose-1-phosphate adenylyltransferase family.</text>
</comment>
<evidence type="ECO:0000256" key="4">
    <source>
        <dbReference type="ARBA" id="ARBA00023056"/>
    </source>
</evidence>
<evidence type="ECO:0000256" key="2">
    <source>
        <dbReference type="ARBA" id="ARBA00022679"/>
    </source>
</evidence>
<accession>A0ABQ5RCK8</accession>
<feature type="region of interest" description="Disordered" evidence="5">
    <location>
        <begin position="1"/>
        <end position="54"/>
    </location>
</feature>
<evidence type="ECO:0000313" key="8">
    <source>
        <dbReference type="EMBL" id="GLI29633.1"/>
    </source>
</evidence>
<dbReference type="Gene3D" id="2.160.10.10">
    <property type="entry name" value="Hexapeptide repeat proteins"/>
    <property type="match status" value="1"/>
</dbReference>
<dbReference type="SUPFAM" id="SSF53448">
    <property type="entry name" value="Nucleotide-diphospho-sugar transferases"/>
    <property type="match status" value="1"/>
</dbReference>
<evidence type="ECO:0000259" key="6">
    <source>
        <dbReference type="Pfam" id="PF00483"/>
    </source>
</evidence>
<dbReference type="InterPro" id="IPR056818">
    <property type="entry name" value="GlmU/GlgC-like_hexapep"/>
</dbReference>
<name>A0ABQ5RCK8_9MICO</name>
<reference evidence="8" key="1">
    <citation type="submission" date="2022-12" db="EMBL/GenBank/DDBJ databases">
        <title>Reference genome sequencing for broad-spectrum identification of bacterial and archaeal isolates by mass spectrometry.</title>
        <authorList>
            <person name="Sekiguchi Y."/>
            <person name="Tourlousse D.M."/>
        </authorList>
    </citation>
    <scope>NUCLEOTIDE SEQUENCE</scope>
    <source>
        <strain evidence="8">5-2</strain>
    </source>
</reference>
<protein>
    <submittedName>
        <fullName evidence="8">Glucose-1-phosphate adenylyltransferase</fullName>
    </submittedName>
</protein>
<feature type="domain" description="Glucose-1-phosphate adenylyltransferase/Bifunctional protein GlmU-like C-terminal hexapeptide" evidence="7">
    <location>
        <begin position="342"/>
        <end position="414"/>
    </location>
</feature>
<evidence type="ECO:0000256" key="3">
    <source>
        <dbReference type="ARBA" id="ARBA00022695"/>
    </source>
</evidence>
<dbReference type="Pfam" id="PF24894">
    <property type="entry name" value="Hexapep_GlmU"/>
    <property type="match status" value="1"/>
</dbReference>
<dbReference type="InterPro" id="IPR011004">
    <property type="entry name" value="Trimer_LpxA-like_sf"/>
</dbReference>
<organism evidence="8 9">
    <name type="scientific">Brachybacterium conglomeratum</name>
    <dbReference type="NCBI Taxonomy" id="47846"/>
    <lineage>
        <taxon>Bacteria</taxon>
        <taxon>Bacillati</taxon>
        <taxon>Actinomycetota</taxon>
        <taxon>Actinomycetes</taxon>
        <taxon>Micrococcales</taxon>
        <taxon>Dermabacteraceae</taxon>
        <taxon>Brachybacterium</taxon>
    </lineage>
</organism>
<feature type="domain" description="Nucleotidyl transferase" evidence="6">
    <location>
        <begin position="62"/>
        <end position="313"/>
    </location>
</feature>